<name>I0IFP2_PHYMF</name>
<comment type="similarity">
    <text evidence="1 5">Belongs to the DNA glycosylase MPG family.</text>
</comment>
<dbReference type="GO" id="GO:0003905">
    <property type="term" value="F:alkylbase DNA N-glycosylase activity"/>
    <property type="evidence" value="ECO:0007669"/>
    <property type="project" value="InterPro"/>
</dbReference>
<dbReference type="PATRIC" id="fig|1142394.8.peg.1980"/>
<dbReference type="InterPro" id="IPR036995">
    <property type="entry name" value="MPG_sf"/>
</dbReference>
<reference evidence="6 7" key="1">
    <citation type="submission" date="2012-02" db="EMBL/GenBank/DDBJ databases">
        <title>Complete genome sequence of Phycisphaera mikurensis NBRC 102666.</title>
        <authorList>
            <person name="Ankai A."/>
            <person name="Hosoyama A."/>
            <person name="Terui Y."/>
            <person name="Sekine M."/>
            <person name="Fukai R."/>
            <person name="Kato Y."/>
            <person name="Nakamura S."/>
            <person name="Yamada-Narita S."/>
            <person name="Kawakoshi A."/>
            <person name="Fukunaga Y."/>
            <person name="Yamazaki S."/>
            <person name="Fujita N."/>
        </authorList>
    </citation>
    <scope>NUCLEOTIDE SEQUENCE [LARGE SCALE GENOMIC DNA]</scope>
    <source>
        <strain evidence="7">NBRC 102666 / KCTC 22515 / FYK2301M01</strain>
    </source>
</reference>
<dbReference type="EMBL" id="AP012338">
    <property type="protein sequence ID" value="BAM04080.1"/>
    <property type="molecule type" value="Genomic_DNA"/>
</dbReference>
<dbReference type="CDD" id="cd00540">
    <property type="entry name" value="AAG"/>
    <property type="match status" value="1"/>
</dbReference>
<protein>
    <recommendedName>
        <fullName evidence="5">Putative 3-methyladenine DNA glycosylase</fullName>
        <ecNumber evidence="5">3.2.2.-</ecNumber>
    </recommendedName>
</protein>
<dbReference type="STRING" id="1142394.PSMK_19210"/>
<dbReference type="PANTHER" id="PTHR10429:SF0">
    <property type="entry name" value="DNA-3-METHYLADENINE GLYCOSYLASE"/>
    <property type="match status" value="1"/>
</dbReference>
<dbReference type="AlphaFoldDB" id="I0IFP2"/>
<evidence type="ECO:0000256" key="1">
    <source>
        <dbReference type="ARBA" id="ARBA00009232"/>
    </source>
</evidence>
<dbReference type="Proteomes" id="UP000007881">
    <property type="component" value="Chromosome"/>
</dbReference>
<dbReference type="HAMAP" id="MF_00527">
    <property type="entry name" value="3MGH"/>
    <property type="match status" value="1"/>
</dbReference>
<dbReference type="OrthoDB" id="9794313at2"/>
<dbReference type="FunFam" id="3.10.300.10:FF:000001">
    <property type="entry name" value="Putative 3-methyladenine DNA glycosylase"/>
    <property type="match status" value="1"/>
</dbReference>
<dbReference type="eggNOG" id="COG2094">
    <property type="taxonomic scope" value="Bacteria"/>
</dbReference>
<dbReference type="InterPro" id="IPR003180">
    <property type="entry name" value="MPG"/>
</dbReference>
<dbReference type="PANTHER" id="PTHR10429">
    <property type="entry name" value="DNA-3-METHYLADENINE GLYCOSYLASE"/>
    <property type="match status" value="1"/>
</dbReference>
<keyword evidence="6" id="KW-0326">Glycosidase</keyword>
<keyword evidence="4 5" id="KW-0234">DNA repair</keyword>
<keyword evidence="2 5" id="KW-0227">DNA damage</keyword>
<dbReference type="EC" id="3.2.2.-" evidence="5"/>
<dbReference type="KEGG" id="phm:PSMK_19210"/>
<dbReference type="InterPro" id="IPR011034">
    <property type="entry name" value="Formyl_transferase-like_C_sf"/>
</dbReference>
<evidence type="ECO:0000256" key="5">
    <source>
        <dbReference type="HAMAP-Rule" id="MF_00527"/>
    </source>
</evidence>
<evidence type="ECO:0000256" key="2">
    <source>
        <dbReference type="ARBA" id="ARBA00022763"/>
    </source>
</evidence>
<keyword evidence="3 5" id="KW-0378">Hydrolase</keyword>
<accession>I0IFP2</accession>
<organism evidence="6 7">
    <name type="scientific">Phycisphaera mikurensis (strain NBRC 102666 / KCTC 22515 / FYK2301M01)</name>
    <dbReference type="NCBI Taxonomy" id="1142394"/>
    <lineage>
        <taxon>Bacteria</taxon>
        <taxon>Pseudomonadati</taxon>
        <taxon>Planctomycetota</taxon>
        <taxon>Phycisphaerae</taxon>
        <taxon>Phycisphaerales</taxon>
        <taxon>Phycisphaeraceae</taxon>
        <taxon>Phycisphaera</taxon>
    </lineage>
</organism>
<proteinExistence type="inferred from homology"/>
<dbReference type="GO" id="GO:0006284">
    <property type="term" value="P:base-excision repair"/>
    <property type="evidence" value="ECO:0007669"/>
    <property type="project" value="InterPro"/>
</dbReference>
<evidence type="ECO:0000256" key="4">
    <source>
        <dbReference type="ARBA" id="ARBA00023204"/>
    </source>
</evidence>
<evidence type="ECO:0000313" key="7">
    <source>
        <dbReference type="Proteomes" id="UP000007881"/>
    </source>
</evidence>
<dbReference type="NCBIfam" id="TIGR00567">
    <property type="entry name" value="3mg"/>
    <property type="match status" value="1"/>
</dbReference>
<dbReference type="HOGENOM" id="CLU_060471_2_1_0"/>
<evidence type="ECO:0000313" key="6">
    <source>
        <dbReference type="EMBL" id="BAM04080.1"/>
    </source>
</evidence>
<keyword evidence="7" id="KW-1185">Reference proteome</keyword>
<dbReference type="RefSeq" id="WP_014437298.1">
    <property type="nucleotide sequence ID" value="NC_017080.1"/>
</dbReference>
<gene>
    <name evidence="6" type="ordered locus">PSMK_19210</name>
</gene>
<dbReference type="SUPFAM" id="SSF50486">
    <property type="entry name" value="FMT C-terminal domain-like"/>
    <property type="match status" value="1"/>
</dbReference>
<sequence>MSHGPRLDAAFYRADPVSVARRLLGQRLVVVQPDGERLAGLIVETEAYLGVEDKAAHTFGWRRTERNASMFEPGGTAYVFLNYGIHALLNLSTGAAGEPTAVLVRAIEPTEGLPTMFARRAKAKQQTDLGSGPGKLSQALGISLADDGTDTLTSPRLFVERTRGRCLASARIVVRPRIGVDYAGEWAAAPLRFYARGNPHVSRR</sequence>
<dbReference type="Pfam" id="PF02245">
    <property type="entry name" value="Pur_DNA_glyco"/>
    <property type="match status" value="1"/>
</dbReference>
<dbReference type="GO" id="GO:0003677">
    <property type="term" value="F:DNA binding"/>
    <property type="evidence" value="ECO:0007669"/>
    <property type="project" value="InterPro"/>
</dbReference>
<evidence type="ECO:0000256" key="3">
    <source>
        <dbReference type="ARBA" id="ARBA00022801"/>
    </source>
</evidence>
<dbReference type="Gene3D" id="3.10.300.10">
    <property type="entry name" value="Methylpurine-DNA glycosylase (MPG)"/>
    <property type="match status" value="1"/>
</dbReference>